<reference evidence="7 8" key="1">
    <citation type="submission" date="2018-08" db="EMBL/GenBank/DDBJ databases">
        <title>Recombination of ecologically and evolutionarily significant loci maintains genetic cohesion in the Pseudomonas syringae species complex.</title>
        <authorList>
            <person name="Dillon M."/>
            <person name="Thakur S."/>
            <person name="Almeida R.N.D."/>
            <person name="Weir B.S."/>
            <person name="Guttman D.S."/>
        </authorList>
    </citation>
    <scope>NUCLEOTIDE SEQUENCE [LARGE SCALE GENOMIC DNA]</scope>
    <source>
        <strain evidence="7 8">ICMP 6917</strain>
    </source>
</reference>
<dbReference type="InterPro" id="IPR029063">
    <property type="entry name" value="SAM-dependent_MTases_sf"/>
</dbReference>
<name>A0A3M4WD53_PSECI</name>
<dbReference type="GO" id="GO:0008171">
    <property type="term" value="F:O-methyltransferase activity"/>
    <property type="evidence" value="ECO:0007669"/>
    <property type="project" value="InterPro"/>
</dbReference>
<evidence type="ECO:0000256" key="3">
    <source>
        <dbReference type="ARBA" id="ARBA00022691"/>
    </source>
</evidence>
<evidence type="ECO:0000313" key="9">
    <source>
        <dbReference type="Proteomes" id="UP000614982"/>
    </source>
</evidence>
<evidence type="ECO:0000256" key="2">
    <source>
        <dbReference type="ARBA" id="ARBA00022679"/>
    </source>
</evidence>
<sequence length="353" mass="39451">MKNHSRKNALSAAEMPCPHSSEMQLLNLITGAWASQVIYATTQFGLIDKIQEGTHSTEGLAYGLGVREKELHRLLGAIEAFGLISGCAKNHIELTEMGSLLCSNRSNSLRPLALFCAQGWHVKTWEHLLQRLNLEKPAFDHIMGMPLFDYLQGTPDDRALFDSAMDSLSLLWGPKIVQHMNLSDAKSVIDIGGGRGIFLAEILSQHHHLEGRLLDLPEALEQARHTPYLQDFISQGRCKLIEGSFFDRFSTSADTHVMKFIMHDWGDQEALTILENSRNALSVDGQLFIVEQIIDPAKKSPFTQLCDIEMLLFGNGKERTAEEFCRLIEHAGFTVEDISETATPFSIIQAKPH</sequence>
<dbReference type="OrthoDB" id="582216at2"/>
<dbReference type="PANTHER" id="PTHR43712:SF2">
    <property type="entry name" value="O-METHYLTRANSFERASE CICE"/>
    <property type="match status" value="1"/>
</dbReference>
<dbReference type="EMBL" id="RBRY01000029">
    <property type="protein sequence ID" value="RMR61853.1"/>
    <property type="molecule type" value="Genomic_DNA"/>
</dbReference>
<proteinExistence type="predicted"/>
<dbReference type="AlphaFoldDB" id="A0A3M4WD53"/>
<dbReference type="PIRSF" id="PIRSF005739">
    <property type="entry name" value="O-mtase"/>
    <property type="match status" value="1"/>
</dbReference>
<keyword evidence="3" id="KW-0949">S-adenosyl-L-methionine</keyword>
<protein>
    <submittedName>
        <fullName evidence="6">Methyltransferase</fullName>
    </submittedName>
</protein>
<reference evidence="6 9" key="2">
    <citation type="submission" date="2020-05" db="EMBL/GenBank/DDBJ databases">
        <title>Genetic diversity of Pseudomonas cichorii.</title>
        <authorList>
            <person name="Tani S."/>
            <person name="Yagi H."/>
            <person name="Hashimoto S."/>
            <person name="Iiyama K."/>
            <person name="Furuya N."/>
        </authorList>
    </citation>
    <scope>NUCLEOTIDE SEQUENCE [LARGE SCALE GENOMIC DNA]</scope>
    <source>
        <strain evidence="6 9">LMG 2162</strain>
    </source>
</reference>
<dbReference type="EMBL" id="BLWA01000011">
    <property type="protein sequence ID" value="GFM93709.1"/>
    <property type="molecule type" value="Genomic_DNA"/>
</dbReference>
<evidence type="ECO:0000256" key="4">
    <source>
        <dbReference type="PIRSR" id="PIRSR005739-1"/>
    </source>
</evidence>
<evidence type="ECO:0000313" key="7">
    <source>
        <dbReference type="EMBL" id="RMR61853.1"/>
    </source>
</evidence>
<dbReference type="PROSITE" id="PS51683">
    <property type="entry name" value="SAM_OMT_II"/>
    <property type="match status" value="1"/>
</dbReference>
<evidence type="ECO:0000256" key="1">
    <source>
        <dbReference type="ARBA" id="ARBA00022603"/>
    </source>
</evidence>
<dbReference type="SUPFAM" id="SSF53335">
    <property type="entry name" value="S-adenosyl-L-methionine-dependent methyltransferases"/>
    <property type="match status" value="1"/>
</dbReference>
<keyword evidence="2" id="KW-0808">Transferase</keyword>
<dbReference type="InterPro" id="IPR036388">
    <property type="entry name" value="WH-like_DNA-bd_sf"/>
</dbReference>
<dbReference type="InterPro" id="IPR016461">
    <property type="entry name" value="COMT-like"/>
</dbReference>
<comment type="caution">
    <text evidence="7">The sequence shown here is derived from an EMBL/GenBank/DDBJ whole genome shotgun (WGS) entry which is preliminary data.</text>
</comment>
<dbReference type="Proteomes" id="UP000278332">
    <property type="component" value="Unassembled WGS sequence"/>
</dbReference>
<evidence type="ECO:0000259" key="5">
    <source>
        <dbReference type="Pfam" id="PF00891"/>
    </source>
</evidence>
<feature type="active site" description="Proton acceptor" evidence="4">
    <location>
        <position position="263"/>
    </location>
</feature>
<dbReference type="PANTHER" id="PTHR43712">
    <property type="entry name" value="PUTATIVE (AFU_ORTHOLOGUE AFUA_4G14580)-RELATED"/>
    <property type="match status" value="1"/>
</dbReference>
<accession>A0A3M4WD53</accession>
<dbReference type="InterPro" id="IPR001077">
    <property type="entry name" value="COMT_C"/>
</dbReference>
<keyword evidence="1 6" id="KW-0489">Methyltransferase</keyword>
<gene>
    <name evidence="7" type="ORF">ALP84_02535</name>
    <name evidence="6" type="ORF">PSCICP_36810</name>
</gene>
<dbReference type="Gene3D" id="1.10.10.10">
    <property type="entry name" value="Winged helix-like DNA-binding domain superfamily/Winged helix DNA-binding domain"/>
    <property type="match status" value="1"/>
</dbReference>
<dbReference type="GeneID" id="93659482"/>
<dbReference type="SUPFAM" id="SSF46785">
    <property type="entry name" value="Winged helix' DNA-binding domain"/>
    <property type="match status" value="1"/>
</dbReference>
<dbReference type="Proteomes" id="UP000614982">
    <property type="component" value="Unassembled WGS sequence"/>
</dbReference>
<organism evidence="7 8">
    <name type="scientific">Pseudomonas cichorii</name>
    <dbReference type="NCBI Taxonomy" id="36746"/>
    <lineage>
        <taxon>Bacteria</taxon>
        <taxon>Pseudomonadati</taxon>
        <taxon>Pseudomonadota</taxon>
        <taxon>Gammaproteobacteria</taxon>
        <taxon>Pseudomonadales</taxon>
        <taxon>Pseudomonadaceae</taxon>
        <taxon>Pseudomonas</taxon>
    </lineage>
</organism>
<keyword evidence="9" id="KW-1185">Reference proteome</keyword>
<dbReference type="RefSeq" id="WP_025260376.1">
    <property type="nucleotide sequence ID" value="NZ_BLVV01000001.1"/>
</dbReference>
<evidence type="ECO:0000313" key="6">
    <source>
        <dbReference type="EMBL" id="GFM93709.1"/>
    </source>
</evidence>
<dbReference type="GO" id="GO:0032259">
    <property type="term" value="P:methylation"/>
    <property type="evidence" value="ECO:0007669"/>
    <property type="project" value="UniProtKB-KW"/>
</dbReference>
<feature type="domain" description="O-methyltransferase C-terminal" evidence="5">
    <location>
        <begin position="125"/>
        <end position="333"/>
    </location>
</feature>
<dbReference type="InterPro" id="IPR036390">
    <property type="entry name" value="WH_DNA-bd_sf"/>
</dbReference>
<dbReference type="Gene3D" id="3.40.50.150">
    <property type="entry name" value="Vaccinia Virus protein VP39"/>
    <property type="match status" value="1"/>
</dbReference>
<dbReference type="Pfam" id="PF00891">
    <property type="entry name" value="Methyltransf_2"/>
    <property type="match status" value="1"/>
</dbReference>
<evidence type="ECO:0000313" key="8">
    <source>
        <dbReference type="Proteomes" id="UP000278332"/>
    </source>
</evidence>